<dbReference type="Gene3D" id="3.30.465.10">
    <property type="match status" value="1"/>
</dbReference>
<sequence>MDEKGGPVDGSAEDGGYRLLTGWGRTAPTAARVVRPRTAADVGRLLREAAGSGARRGAVARGLGRAYGDAAQCAGGLVLDCSALASGIRLDRAAGTVTASAGTGLAELMAHLLPRGRFVPVTPGTRHVTVGGAIAADIHGKNHHVDSSIGAHVRSLRLVTPDGTEHAIGPGRDPELFWATVGGMGLTGVVTEATIGVLPVETAAVRVDTDRTPDLDAALALMSASDHRYRYTVCWIDLMARGAATGRGVLTRAHHARPADLPPRLRRDPLAYAPRTLVAAPPLVPPRLLSPWSVRAFNAAYHARAPRRARGDIQGLGSFFHPLDAVRGWNRLYGPRGLVQYQFVVPFGAEDTLRRIVERLAAAGAPSFLAVLKRFGSGTPAPLSFPMPGWTLALDLPAEVPGLAALLRSFDTAVAAAGGRIYLAKDARARAADVHAMYPRLPEWRAVRARADPEGVLTSDLARRLELV</sequence>
<name>A0ABV9DT77_9ACTN</name>
<comment type="caution">
    <text evidence="3">The sequence shown here is derived from an EMBL/GenBank/DDBJ whole genome shotgun (WGS) entry which is preliminary data.</text>
</comment>
<dbReference type="InterPro" id="IPR016171">
    <property type="entry name" value="Vanillyl_alc_oxidase_C-sub2"/>
</dbReference>
<dbReference type="InterPro" id="IPR036318">
    <property type="entry name" value="FAD-bd_PCMH-like_sf"/>
</dbReference>
<proteinExistence type="predicted"/>
<dbReference type="Gene3D" id="3.30.43.10">
    <property type="entry name" value="Uridine Diphospho-n-acetylenolpyruvylglucosamine Reductase, domain 2"/>
    <property type="match status" value="1"/>
</dbReference>
<accession>A0ABV9DT77</accession>
<gene>
    <name evidence="3" type="ORF">ACFO4E_09580</name>
</gene>
<dbReference type="InterPro" id="IPR016166">
    <property type="entry name" value="FAD-bd_PCMH"/>
</dbReference>
<dbReference type="EMBL" id="JBHSFQ010000006">
    <property type="protein sequence ID" value="MFC4562105.1"/>
    <property type="molecule type" value="Genomic_DNA"/>
</dbReference>
<evidence type="ECO:0000313" key="4">
    <source>
        <dbReference type="Proteomes" id="UP001595923"/>
    </source>
</evidence>
<dbReference type="Proteomes" id="UP001595923">
    <property type="component" value="Unassembled WGS sequence"/>
</dbReference>
<keyword evidence="4" id="KW-1185">Reference proteome</keyword>
<reference evidence="4" key="1">
    <citation type="journal article" date="2019" name="Int. J. Syst. Evol. Microbiol.">
        <title>The Global Catalogue of Microorganisms (GCM) 10K type strain sequencing project: providing services to taxonomists for standard genome sequencing and annotation.</title>
        <authorList>
            <consortium name="The Broad Institute Genomics Platform"/>
            <consortium name="The Broad Institute Genome Sequencing Center for Infectious Disease"/>
            <person name="Wu L."/>
            <person name="Ma J."/>
        </authorList>
    </citation>
    <scope>NUCLEOTIDE SEQUENCE [LARGE SCALE GENOMIC DNA]</scope>
    <source>
        <strain evidence="4">XZYJ18</strain>
    </source>
</reference>
<dbReference type="InterPro" id="IPR007173">
    <property type="entry name" value="ALO_C"/>
</dbReference>
<evidence type="ECO:0000259" key="2">
    <source>
        <dbReference type="PROSITE" id="PS51387"/>
    </source>
</evidence>
<dbReference type="PANTHER" id="PTHR43762:SF1">
    <property type="entry name" value="D-ARABINONO-1,4-LACTONE OXIDASE"/>
    <property type="match status" value="1"/>
</dbReference>
<organism evidence="3 4">
    <name type="scientific">Nocardiopsis mangrovi</name>
    <dbReference type="NCBI Taxonomy" id="1179818"/>
    <lineage>
        <taxon>Bacteria</taxon>
        <taxon>Bacillati</taxon>
        <taxon>Actinomycetota</taxon>
        <taxon>Actinomycetes</taxon>
        <taxon>Streptosporangiales</taxon>
        <taxon>Nocardiopsidaceae</taxon>
        <taxon>Nocardiopsis</taxon>
    </lineage>
</organism>
<feature type="domain" description="FAD-binding PCMH-type" evidence="2">
    <location>
        <begin position="26"/>
        <end position="200"/>
    </location>
</feature>
<evidence type="ECO:0000313" key="3">
    <source>
        <dbReference type="EMBL" id="MFC4562105.1"/>
    </source>
</evidence>
<dbReference type="Pfam" id="PF01565">
    <property type="entry name" value="FAD_binding_4"/>
    <property type="match status" value="1"/>
</dbReference>
<dbReference type="Pfam" id="PF04030">
    <property type="entry name" value="ALO"/>
    <property type="match status" value="1"/>
</dbReference>
<dbReference type="Gene3D" id="1.10.45.10">
    <property type="entry name" value="Vanillyl-alcohol Oxidase, Chain A, domain 4"/>
    <property type="match status" value="1"/>
</dbReference>
<dbReference type="InterPro" id="IPR016169">
    <property type="entry name" value="FAD-bd_PCMH_sub2"/>
</dbReference>
<protein>
    <submittedName>
        <fullName evidence="3">FAD-binding protein</fullName>
    </submittedName>
</protein>
<dbReference type="SUPFAM" id="SSF56176">
    <property type="entry name" value="FAD-binding/transporter-associated domain-like"/>
    <property type="match status" value="1"/>
</dbReference>
<dbReference type="PANTHER" id="PTHR43762">
    <property type="entry name" value="L-GULONOLACTONE OXIDASE"/>
    <property type="match status" value="1"/>
</dbReference>
<keyword evidence="1" id="KW-0560">Oxidoreductase</keyword>
<dbReference type="InterPro" id="IPR016167">
    <property type="entry name" value="FAD-bd_PCMH_sub1"/>
</dbReference>
<dbReference type="RefSeq" id="WP_378572989.1">
    <property type="nucleotide sequence ID" value="NZ_JBHSFQ010000006.1"/>
</dbReference>
<dbReference type="InterPro" id="IPR006094">
    <property type="entry name" value="Oxid_FAD_bind_N"/>
</dbReference>
<dbReference type="PROSITE" id="PS51387">
    <property type="entry name" value="FAD_PCMH"/>
    <property type="match status" value="1"/>
</dbReference>
<evidence type="ECO:0000256" key="1">
    <source>
        <dbReference type="ARBA" id="ARBA00023002"/>
    </source>
</evidence>
<dbReference type="InterPro" id="IPR010031">
    <property type="entry name" value="FAD_lactone_oxidase-like"/>
</dbReference>